<protein>
    <submittedName>
        <fullName evidence="2">Uncharacterized protein</fullName>
    </submittedName>
</protein>
<evidence type="ECO:0000313" key="3">
    <source>
        <dbReference type="Proteomes" id="UP001162480"/>
    </source>
</evidence>
<evidence type="ECO:0000313" key="2">
    <source>
        <dbReference type="EMBL" id="CAI9730500.1"/>
    </source>
</evidence>
<reference evidence="2" key="1">
    <citation type="submission" date="2023-08" db="EMBL/GenBank/DDBJ databases">
        <authorList>
            <person name="Alioto T."/>
            <person name="Alioto T."/>
            <person name="Gomez Garrido J."/>
        </authorList>
    </citation>
    <scope>NUCLEOTIDE SEQUENCE</scope>
</reference>
<gene>
    <name evidence="2" type="ORF">OCTVUL_1B008637</name>
</gene>
<proteinExistence type="predicted"/>
<dbReference type="AlphaFoldDB" id="A0AA36B9W1"/>
<evidence type="ECO:0000256" key="1">
    <source>
        <dbReference type="SAM" id="MobiDB-lite"/>
    </source>
</evidence>
<feature type="region of interest" description="Disordered" evidence="1">
    <location>
        <begin position="66"/>
        <end position="96"/>
    </location>
</feature>
<organism evidence="2 3">
    <name type="scientific">Octopus vulgaris</name>
    <name type="common">Common octopus</name>
    <dbReference type="NCBI Taxonomy" id="6645"/>
    <lineage>
        <taxon>Eukaryota</taxon>
        <taxon>Metazoa</taxon>
        <taxon>Spiralia</taxon>
        <taxon>Lophotrochozoa</taxon>
        <taxon>Mollusca</taxon>
        <taxon>Cephalopoda</taxon>
        <taxon>Coleoidea</taxon>
        <taxon>Octopodiformes</taxon>
        <taxon>Octopoda</taxon>
        <taxon>Incirrata</taxon>
        <taxon>Octopodidae</taxon>
        <taxon>Octopus</taxon>
    </lineage>
</organism>
<sequence length="121" mass="13471">MALLRCLISKKYLMSGKYLISVKYLMSDKYLISVKCLMSDKYLISGKYLMSDSTYLESKKKRSNIPTSTMIPVPTQISVPTTPASNEEMPSGEDSFKSISFEDNVYLGASGKSPTGSRRKS</sequence>
<dbReference type="Proteomes" id="UP001162480">
    <property type="component" value="Chromosome 11"/>
</dbReference>
<name>A0AA36B9W1_OCTVU</name>
<feature type="compositionally biased region" description="Polar residues" evidence="1">
    <location>
        <begin position="66"/>
        <end position="85"/>
    </location>
</feature>
<keyword evidence="3" id="KW-1185">Reference proteome</keyword>
<dbReference type="EMBL" id="OX597824">
    <property type="protein sequence ID" value="CAI9730500.1"/>
    <property type="molecule type" value="Genomic_DNA"/>
</dbReference>
<accession>A0AA36B9W1</accession>